<feature type="compositionally biased region" description="Polar residues" evidence="1">
    <location>
        <begin position="25"/>
        <end position="35"/>
    </location>
</feature>
<sequence>MYSKTAESHYRKAGNMALNARPRSVVNSEKASQPHTQPPKIDRGCLINLYLTLLINVDAIPEFLSSPATGDEFSLTRLENGLWDVVVTAYKRNQAKTIHDPEHIDLTASSDEEAETPFTTKKAEDALFGVDGGANDTVEDKGVGNAEEHEVASVASTANMNITKAVDSESDDSSVDYGLSQDFLLMAEIIGDRSENLDD</sequence>
<dbReference type="Proteomes" id="UP000198406">
    <property type="component" value="Unassembled WGS sequence"/>
</dbReference>
<organism evidence="2 3">
    <name type="scientific">Fistulifera solaris</name>
    <name type="common">Oleaginous diatom</name>
    <dbReference type="NCBI Taxonomy" id="1519565"/>
    <lineage>
        <taxon>Eukaryota</taxon>
        <taxon>Sar</taxon>
        <taxon>Stramenopiles</taxon>
        <taxon>Ochrophyta</taxon>
        <taxon>Bacillariophyta</taxon>
        <taxon>Bacillariophyceae</taxon>
        <taxon>Bacillariophycidae</taxon>
        <taxon>Naviculales</taxon>
        <taxon>Naviculaceae</taxon>
        <taxon>Fistulifera</taxon>
    </lineage>
</organism>
<dbReference type="EMBL" id="BDSP01000252">
    <property type="protein sequence ID" value="GAX26776.1"/>
    <property type="molecule type" value="Genomic_DNA"/>
</dbReference>
<feature type="region of interest" description="Disordered" evidence="1">
    <location>
        <begin position="1"/>
        <end position="39"/>
    </location>
</feature>
<protein>
    <submittedName>
        <fullName evidence="2">Uncharacterized protein</fullName>
    </submittedName>
</protein>
<evidence type="ECO:0000313" key="3">
    <source>
        <dbReference type="Proteomes" id="UP000198406"/>
    </source>
</evidence>
<feature type="compositionally biased region" description="Basic and acidic residues" evidence="1">
    <location>
        <begin position="1"/>
        <end position="10"/>
    </location>
</feature>
<evidence type="ECO:0000313" key="2">
    <source>
        <dbReference type="EMBL" id="GAX26776.1"/>
    </source>
</evidence>
<evidence type="ECO:0000256" key="1">
    <source>
        <dbReference type="SAM" id="MobiDB-lite"/>
    </source>
</evidence>
<proteinExistence type="predicted"/>
<reference evidence="2 3" key="1">
    <citation type="journal article" date="2015" name="Plant Cell">
        <title>Oil accumulation by the oleaginous diatom Fistulifera solaris as revealed by the genome and transcriptome.</title>
        <authorList>
            <person name="Tanaka T."/>
            <person name="Maeda Y."/>
            <person name="Veluchamy A."/>
            <person name="Tanaka M."/>
            <person name="Abida H."/>
            <person name="Marechal E."/>
            <person name="Bowler C."/>
            <person name="Muto M."/>
            <person name="Sunaga Y."/>
            <person name="Tanaka M."/>
            <person name="Yoshino T."/>
            <person name="Taniguchi T."/>
            <person name="Fukuda Y."/>
            <person name="Nemoto M."/>
            <person name="Matsumoto M."/>
            <person name="Wong P.S."/>
            <person name="Aburatani S."/>
            <person name="Fujibuchi W."/>
        </authorList>
    </citation>
    <scope>NUCLEOTIDE SEQUENCE [LARGE SCALE GENOMIC DNA]</scope>
    <source>
        <strain evidence="2 3">JPCC DA0580</strain>
    </source>
</reference>
<keyword evidence="3" id="KW-1185">Reference proteome</keyword>
<comment type="caution">
    <text evidence="2">The sequence shown here is derived from an EMBL/GenBank/DDBJ whole genome shotgun (WGS) entry which is preliminary data.</text>
</comment>
<dbReference type="InParanoid" id="A0A1Z5KKH9"/>
<name>A0A1Z5KKH9_FISSO</name>
<gene>
    <name evidence="2" type="ORF">FisN_9Lu067</name>
</gene>
<dbReference type="AlphaFoldDB" id="A0A1Z5KKH9"/>
<accession>A0A1Z5KKH9</accession>